<feature type="region of interest" description="Disordered" evidence="1">
    <location>
        <begin position="71"/>
        <end position="160"/>
    </location>
</feature>
<accession>A0A2N5VQ65</accession>
<organism evidence="2 3">
    <name type="scientific">Puccinia coronata f. sp. avenae</name>
    <dbReference type="NCBI Taxonomy" id="200324"/>
    <lineage>
        <taxon>Eukaryota</taxon>
        <taxon>Fungi</taxon>
        <taxon>Dikarya</taxon>
        <taxon>Basidiomycota</taxon>
        <taxon>Pucciniomycotina</taxon>
        <taxon>Pucciniomycetes</taxon>
        <taxon>Pucciniales</taxon>
        <taxon>Pucciniaceae</taxon>
        <taxon>Puccinia</taxon>
    </lineage>
</organism>
<feature type="compositionally biased region" description="Low complexity" evidence="1">
    <location>
        <begin position="75"/>
        <end position="103"/>
    </location>
</feature>
<sequence>MAPHSPSPLATATPSRQLTQIITPVKLDPKFICPDNNTWHLLAPRRKSTMNPSDSQSQTWTCKLSSEVEHISQKASNHVASQSSSSNQKKSWHTSTASTTVSKVTHKKPKKGVIPSENASNTHQPEDTKNFIDMSQDSDKENSKVSELKKARGKKKDEYDDVEDYFEEPVRAKREVSSLILLEYHVTLPTPCGW</sequence>
<dbReference type="EMBL" id="PGCI01000002">
    <property type="protein sequence ID" value="PLW52143.1"/>
    <property type="molecule type" value="Genomic_DNA"/>
</dbReference>
<protein>
    <submittedName>
        <fullName evidence="2">Uncharacterized protein</fullName>
    </submittedName>
</protein>
<comment type="caution">
    <text evidence="2">The sequence shown here is derived from an EMBL/GenBank/DDBJ whole genome shotgun (WGS) entry which is preliminary data.</text>
</comment>
<reference evidence="2 3" key="1">
    <citation type="submission" date="2017-11" db="EMBL/GenBank/DDBJ databases">
        <title>De novo assembly and phasing of dikaryotic genomes from two isolates of Puccinia coronata f. sp. avenae, the causal agent of oat crown rust.</title>
        <authorList>
            <person name="Miller M.E."/>
            <person name="Zhang Y."/>
            <person name="Omidvar V."/>
            <person name="Sperschneider J."/>
            <person name="Schwessinger B."/>
            <person name="Raley C."/>
            <person name="Palmer J.M."/>
            <person name="Garnica D."/>
            <person name="Upadhyaya N."/>
            <person name="Rathjen J."/>
            <person name="Taylor J.M."/>
            <person name="Park R.F."/>
            <person name="Dodds P.N."/>
            <person name="Hirsch C.D."/>
            <person name="Kianian S.F."/>
            <person name="Figueroa M."/>
        </authorList>
    </citation>
    <scope>NUCLEOTIDE SEQUENCE [LARGE SCALE GENOMIC DNA]</scope>
    <source>
        <strain evidence="2">12SD80</strain>
    </source>
</reference>
<evidence type="ECO:0000313" key="3">
    <source>
        <dbReference type="Proteomes" id="UP000235392"/>
    </source>
</evidence>
<proteinExistence type="predicted"/>
<evidence type="ECO:0000313" key="2">
    <source>
        <dbReference type="EMBL" id="PLW52143.1"/>
    </source>
</evidence>
<gene>
    <name evidence="2" type="ORF">PCASD_02050</name>
</gene>
<evidence type="ECO:0000256" key="1">
    <source>
        <dbReference type="SAM" id="MobiDB-lite"/>
    </source>
</evidence>
<feature type="compositionally biased region" description="Basic and acidic residues" evidence="1">
    <location>
        <begin position="137"/>
        <end position="158"/>
    </location>
</feature>
<dbReference type="Proteomes" id="UP000235392">
    <property type="component" value="Unassembled WGS sequence"/>
</dbReference>
<name>A0A2N5VQ65_9BASI</name>
<dbReference type="AlphaFoldDB" id="A0A2N5VQ65"/>